<dbReference type="InterPro" id="IPR011005">
    <property type="entry name" value="Dihydropteroate_synth-like_sf"/>
</dbReference>
<dbReference type="PROSITE" id="PS50972">
    <property type="entry name" value="PTERIN_BINDING"/>
    <property type="match status" value="1"/>
</dbReference>
<comment type="domain">
    <text evidence="21">Modular enzyme with four functionally distinct domains. The isolated Hcy-binding domain catalyzes methyl transfer from free methylcobalamin to homocysteine. The Hcy-binding domain in association with the pterin-binding domain catalyzes the methylation of cob(I)alamin by methyltetrahydrofolate and the methylation of homocysteine. The B12-binding domain binds the cofactor. The AdoMet activation domain binds S-adenosyl-L-methionine. Under aerobic conditions cob(I)alamin can be converted to inactive cob(II)alamin. Reductive methylation by S-adenosyl-L-methionine and flavodoxin regenerates methylcobalamin.</text>
</comment>
<feature type="domain" description="Pterin-binding" evidence="26">
    <location>
        <begin position="395"/>
        <end position="655"/>
    </location>
</feature>
<dbReference type="Pfam" id="PF02574">
    <property type="entry name" value="S-methyl_trans"/>
    <property type="match status" value="1"/>
</dbReference>
<dbReference type="Pfam" id="PF02965">
    <property type="entry name" value="Met_synt_B12"/>
    <property type="match status" value="1"/>
</dbReference>
<dbReference type="SUPFAM" id="SSF51717">
    <property type="entry name" value="Dihydropteroate synthetase-like"/>
    <property type="match status" value="1"/>
</dbReference>
<feature type="binding site" evidence="23">
    <location>
        <position position="902"/>
    </location>
    <ligand>
        <name>methylcob(III)alamin</name>
        <dbReference type="ChEBI" id="CHEBI:28115"/>
    </ligand>
</feature>
<dbReference type="OrthoDB" id="9803687at2"/>
<dbReference type="Gene3D" id="1.10.1240.10">
    <property type="entry name" value="Methionine synthase domain"/>
    <property type="match status" value="1"/>
</dbReference>
<dbReference type="Gene3D" id="3.20.20.330">
    <property type="entry name" value="Homocysteine-binding-like domain"/>
    <property type="match status" value="1"/>
</dbReference>
<evidence type="ECO:0000256" key="3">
    <source>
        <dbReference type="ARBA" id="ARBA00001956"/>
    </source>
</evidence>
<dbReference type="InterPro" id="IPR050554">
    <property type="entry name" value="Met_Synthase/Corrinoid"/>
</dbReference>
<dbReference type="GO" id="GO:0008705">
    <property type="term" value="F:methionine synthase activity"/>
    <property type="evidence" value="ECO:0007669"/>
    <property type="project" value="UniProtKB-UniRule"/>
</dbReference>
<dbReference type="EMBL" id="QYCN01000033">
    <property type="protein sequence ID" value="RIY07090.1"/>
    <property type="molecule type" value="Genomic_DNA"/>
</dbReference>
<dbReference type="PIRSF" id="PIRSF000381">
    <property type="entry name" value="MetH"/>
    <property type="match status" value="1"/>
</dbReference>
<evidence type="ECO:0000313" key="30">
    <source>
        <dbReference type="EMBL" id="RIY07090.1"/>
    </source>
</evidence>
<keyword evidence="10 21" id="KW-0846">Cobalamin</keyword>
<keyword evidence="11 21" id="KW-0808">Transferase</keyword>
<feature type="binding site" description="axial binding residue" evidence="22">
    <location>
        <position position="801"/>
    </location>
    <ligand>
        <name>methylcob(III)alamin</name>
        <dbReference type="ChEBI" id="CHEBI:28115"/>
    </ligand>
    <ligandPart>
        <name>Co</name>
        <dbReference type="ChEBI" id="CHEBI:27638"/>
    </ligandPart>
</feature>
<dbReference type="GO" id="GO:0050667">
    <property type="term" value="P:homocysteine metabolic process"/>
    <property type="evidence" value="ECO:0007669"/>
    <property type="project" value="TreeGrafter"/>
</dbReference>
<dbReference type="GO" id="GO:0031419">
    <property type="term" value="F:cobalamin binding"/>
    <property type="evidence" value="ECO:0007669"/>
    <property type="project" value="UniProtKB-UniRule"/>
</dbReference>
<evidence type="ECO:0000259" key="28">
    <source>
        <dbReference type="PROSITE" id="PS51332"/>
    </source>
</evidence>
<dbReference type="Gene3D" id="1.10.288.10">
    <property type="entry name" value="Cobalamin-dependent Methionine Synthase, domain 2"/>
    <property type="match status" value="1"/>
</dbReference>
<dbReference type="GO" id="GO:0005829">
    <property type="term" value="C:cytosol"/>
    <property type="evidence" value="ECO:0007669"/>
    <property type="project" value="TreeGrafter"/>
</dbReference>
<keyword evidence="14" id="KW-0677">Repeat</keyword>
<keyword evidence="31" id="KW-1185">Reference proteome</keyword>
<dbReference type="Gene3D" id="3.20.20.20">
    <property type="entry name" value="Dihydropteroate synthase-like"/>
    <property type="match status" value="1"/>
</dbReference>
<evidence type="ECO:0000256" key="15">
    <source>
        <dbReference type="ARBA" id="ARBA00022833"/>
    </source>
</evidence>
<keyword evidence="16 21" id="KW-0486">Methionine biosynthesis</keyword>
<keyword evidence="12 21" id="KW-0949">S-adenosyl-L-methionine</keyword>
<dbReference type="InterPro" id="IPR036724">
    <property type="entry name" value="Cobalamin-bd_sf"/>
</dbReference>
<evidence type="ECO:0000259" key="29">
    <source>
        <dbReference type="PROSITE" id="PS51337"/>
    </source>
</evidence>
<dbReference type="FunFam" id="1.10.1240.10:FF:000001">
    <property type="entry name" value="Methionine synthase"/>
    <property type="match status" value="1"/>
</dbReference>
<evidence type="ECO:0000256" key="17">
    <source>
        <dbReference type="ARBA" id="ARBA00023285"/>
    </source>
</evidence>
<proteinExistence type="inferred from homology"/>
<dbReference type="RefSeq" id="WP_119657109.1">
    <property type="nucleotide sequence ID" value="NZ_JBHUOI010000034.1"/>
</dbReference>
<dbReference type="CDD" id="cd02069">
    <property type="entry name" value="methionine_synthase_B12_BD"/>
    <property type="match status" value="1"/>
</dbReference>
<dbReference type="FunFam" id="3.20.20.20:FF:000002">
    <property type="entry name" value="Methionine synthase"/>
    <property type="match status" value="1"/>
</dbReference>
<evidence type="ECO:0000256" key="1">
    <source>
        <dbReference type="ARBA" id="ARBA00001700"/>
    </source>
</evidence>
<dbReference type="PROSITE" id="PS51332">
    <property type="entry name" value="B12_BINDING"/>
    <property type="match status" value="1"/>
</dbReference>
<feature type="binding site" evidence="23">
    <location>
        <begin position="1233"/>
        <end position="1234"/>
    </location>
    <ligand>
        <name>S-adenosyl-L-methionine</name>
        <dbReference type="ChEBI" id="CHEBI:59789"/>
    </ligand>
</feature>
<evidence type="ECO:0000256" key="7">
    <source>
        <dbReference type="ARBA" id="ARBA00013998"/>
    </source>
</evidence>
<dbReference type="UniPathway" id="UPA00051">
    <property type="reaction ID" value="UER00081"/>
</dbReference>
<dbReference type="Pfam" id="PF02310">
    <property type="entry name" value="B12-binding"/>
    <property type="match status" value="1"/>
</dbReference>
<feature type="binding site" evidence="23">
    <location>
        <position position="1178"/>
    </location>
    <ligand>
        <name>S-adenosyl-L-methionine</name>
        <dbReference type="ChEBI" id="CHEBI:59789"/>
    </ligand>
</feature>
<evidence type="ECO:0000256" key="22">
    <source>
        <dbReference type="PIRSR" id="PIRSR000381-1"/>
    </source>
</evidence>
<dbReference type="GO" id="GO:0046653">
    <property type="term" value="P:tetrahydrofolate metabolic process"/>
    <property type="evidence" value="ECO:0007669"/>
    <property type="project" value="TreeGrafter"/>
</dbReference>
<dbReference type="SUPFAM" id="SSF47644">
    <property type="entry name" value="Methionine synthase domain"/>
    <property type="match status" value="1"/>
</dbReference>
<feature type="binding site" evidence="23">
    <location>
        <position position="988"/>
    </location>
    <ligand>
        <name>S-adenosyl-L-methionine</name>
        <dbReference type="ChEBI" id="CHEBI:59789"/>
    </ligand>
</feature>
<gene>
    <name evidence="30" type="ORF">D0T11_17530</name>
</gene>
<dbReference type="GO" id="GO:0032259">
    <property type="term" value="P:methylation"/>
    <property type="evidence" value="ECO:0007669"/>
    <property type="project" value="UniProtKB-KW"/>
</dbReference>
<organism evidence="30 31">
    <name type="scientific">Hymenobacter rubripertinctus</name>
    <dbReference type="NCBI Taxonomy" id="2029981"/>
    <lineage>
        <taxon>Bacteria</taxon>
        <taxon>Pseudomonadati</taxon>
        <taxon>Bacteroidota</taxon>
        <taxon>Cytophagia</taxon>
        <taxon>Cytophagales</taxon>
        <taxon>Hymenobacteraceae</taxon>
        <taxon>Hymenobacter</taxon>
    </lineage>
</organism>
<name>A0A418QPX3_9BACT</name>
<dbReference type="InterPro" id="IPR003759">
    <property type="entry name" value="Cbl-bd_cap"/>
</dbReference>
<feature type="binding site" evidence="22 24">
    <location>
        <position position="254"/>
    </location>
    <ligand>
        <name>Zn(2+)</name>
        <dbReference type="ChEBI" id="CHEBI:29105"/>
    </ligand>
</feature>
<evidence type="ECO:0000256" key="10">
    <source>
        <dbReference type="ARBA" id="ARBA00022628"/>
    </source>
</evidence>
<evidence type="ECO:0000256" key="8">
    <source>
        <dbReference type="ARBA" id="ARBA00022603"/>
    </source>
</evidence>
<dbReference type="AlphaFoldDB" id="A0A418QPX3"/>
<keyword evidence="13 21" id="KW-0479">Metal-binding</keyword>
<dbReference type="GO" id="GO:0008270">
    <property type="term" value="F:zinc ion binding"/>
    <property type="evidence" value="ECO:0007669"/>
    <property type="project" value="UniProtKB-UniRule"/>
</dbReference>
<comment type="caution">
    <text evidence="30">The sequence shown here is derived from an EMBL/GenBank/DDBJ whole genome shotgun (WGS) entry which is preliminary data.</text>
</comment>
<dbReference type="InterPro" id="IPR004223">
    <property type="entry name" value="VitB12-dep_Met_synth_activ_dom"/>
</dbReference>
<evidence type="ECO:0000256" key="5">
    <source>
        <dbReference type="ARBA" id="ARBA00010398"/>
    </source>
</evidence>
<protein>
    <recommendedName>
        <fullName evidence="7 20">Methionine synthase</fullName>
        <ecNumber evidence="6 20">2.1.1.13</ecNumber>
    </recommendedName>
    <alternativeName>
        <fullName evidence="19 21">5-methyltetrahydrofolate--homocysteine methyltransferase</fullName>
    </alternativeName>
</protein>
<evidence type="ECO:0000256" key="6">
    <source>
        <dbReference type="ARBA" id="ARBA00012032"/>
    </source>
</evidence>
<comment type="similarity">
    <text evidence="5">Belongs to the vitamin-B12 dependent methionine synthase family.</text>
</comment>
<evidence type="ECO:0000256" key="23">
    <source>
        <dbReference type="PIRSR" id="PIRSR000381-2"/>
    </source>
</evidence>
<feature type="domain" description="AdoMet activation" evidence="27">
    <location>
        <begin position="938"/>
        <end position="1269"/>
    </location>
</feature>
<evidence type="ECO:0000259" key="26">
    <source>
        <dbReference type="PROSITE" id="PS50972"/>
    </source>
</evidence>
<evidence type="ECO:0000256" key="24">
    <source>
        <dbReference type="PROSITE-ProRule" id="PRU00333"/>
    </source>
</evidence>
<reference evidence="30 31" key="1">
    <citation type="submission" date="2019-01" db="EMBL/GenBank/DDBJ databases">
        <title>Hymenobacter humicola sp. nov., isolated from soils in Antarctica.</title>
        <authorList>
            <person name="Sedlacek I."/>
            <person name="Holochova P."/>
            <person name="Kralova S."/>
            <person name="Pantucek R."/>
            <person name="Stankova E."/>
            <person name="Vrbovska V."/>
            <person name="Kristofova L."/>
            <person name="Svec P."/>
            <person name="Busse H.-J."/>
        </authorList>
    </citation>
    <scope>NUCLEOTIDE SEQUENCE [LARGE SCALE GENOMIC DNA]</scope>
    <source>
        <strain evidence="30 31">CCM 8852</strain>
    </source>
</reference>
<keyword evidence="17 21" id="KW-0170">Cobalt</keyword>
<feature type="binding site" evidence="23">
    <location>
        <position position="734"/>
    </location>
    <ligand>
        <name>methylcob(III)alamin</name>
        <dbReference type="ChEBI" id="CHEBI:28115"/>
    </ligand>
</feature>
<dbReference type="PROSITE" id="PS51337">
    <property type="entry name" value="B12_BINDING_NTER"/>
    <property type="match status" value="1"/>
</dbReference>
<dbReference type="NCBIfam" id="NF007024">
    <property type="entry name" value="PRK09490.1"/>
    <property type="match status" value="1"/>
</dbReference>
<dbReference type="NCBIfam" id="TIGR02082">
    <property type="entry name" value="metH"/>
    <property type="match status" value="1"/>
</dbReference>
<keyword evidence="15 21" id="KW-0862">Zinc</keyword>
<comment type="pathway">
    <text evidence="4 21">Amino-acid biosynthesis; L-methionine biosynthesis via de novo pathway; L-methionine from L-homocysteine (MetH route): step 1/1.</text>
</comment>
<feature type="domain" description="B12-binding" evidence="28">
    <location>
        <begin position="788"/>
        <end position="923"/>
    </location>
</feature>
<dbReference type="InterPro" id="IPR003726">
    <property type="entry name" value="HCY_dom"/>
</dbReference>
<evidence type="ECO:0000256" key="16">
    <source>
        <dbReference type="ARBA" id="ARBA00023167"/>
    </source>
</evidence>
<feature type="binding site" evidence="23">
    <location>
        <position position="850"/>
    </location>
    <ligand>
        <name>methylcob(III)alamin</name>
        <dbReference type="ChEBI" id="CHEBI:28115"/>
    </ligand>
</feature>
<dbReference type="SUPFAM" id="SSF82282">
    <property type="entry name" value="Homocysteine S-methyltransferase"/>
    <property type="match status" value="1"/>
</dbReference>
<evidence type="ECO:0000256" key="2">
    <source>
        <dbReference type="ARBA" id="ARBA00001947"/>
    </source>
</evidence>
<dbReference type="InterPro" id="IPR036594">
    <property type="entry name" value="Meth_synthase_dom"/>
</dbReference>
<dbReference type="SUPFAM" id="SSF52242">
    <property type="entry name" value="Cobalamin (vitamin B12)-binding domain"/>
    <property type="match status" value="1"/>
</dbReference>
<evidence type="ECO:0000313" key="31">
    <source>
        <dbReference type="Proteomes" id="UP000284250"/>
    </source>
</evidence>
<dbReference type="FunFam" id="3.20.20.330:FF:000001">
    <property type="entry name" value="Methionine synthase"/>
    <property type="match status" value="1"/>
</dbReference>
<dbReference type="Pfam" id="PF02607">
    <property type="entry name" value="B12-binding_2"/>
    <property type="match status" value="1"/>
</dbReference>
<feature type="domain" description="B12-binding N-terminal" evidence="29">
    <location>
        <begin position="690"/>
        <end position="784"/>
    </location>
</feature>
<dbReference type="PROSITE" id="PS50970">
    <property type="entry name" value="HCY"/>
    <property type="match status" value="1"/>
</dbReference>
<dbReference type="EC" id="2.1.1.13" evidence="6 20"/>
<feature type="binding site" evidence="22 24">
    <location>
        <position position="317"/>
    </location>
    <ligand>
        <name>Zn(2+)</name>
        <dbReference type="ChEBI" id="CHEBI:29105"/>
    </ligand>
</feature>
<evidence type="ECO:0000256" key="9">
    <source>
        <dbReference type="ARBA" id="ARBA00022605"/>
    </source>
</evidence>
<evidence type="ECO:0000259" key="27">
    <source>
        <dbReference type="PROSITE" id="PS50974"/>
    </source>
</evidence>
<dbReference type="InterPro" id="IPR000489">
    <property type="entry name" value="Pterin-binding_dom"/>
</dbReference>
<feature type="domain" description="Hcy-binding" evidence="25">
    <location>
        <begin position="12"/>
        <end position="332"/>
    </location>
</feature>
<feature type="binding site" evidence="22 24">
    <location>
        <position position="318"/>
    </location>
    <ligand>
        <name>Zn(2+)</name>
        <dbReference type="ChEBI" id="CHEBI:29105"/>
    </ligand>
</feature>
<dbReference type="InterPro" id="IPR033706">
    <property type="entry name" value="Met_synthase_B12-bd"/>
</dbReference>
<evidence type="ECO:0000256" key="11">
    <source>
        <dbReference type="ARBA" id="ARBA00022679"/>
    </source>
</evidence>
<dbReference type="SMART" id="SM01018">
    <property type="entry name" value="B12-binding_2"/>
    <property type="match status" value="1"/>
</dbReference>
<dbReference type="PANTHER" id="PTHR45833:SF1">
    <property type="entry name" value="METHIONINE SYNTHASE"/>
    <property type="match status" value="1"/>
</dbReference>
<comment type="cofactor">
    <cofactor evidence="2 21 24">
        <name>Zn(2+)</name>
        <dbReference type="ChEBI" id="CHEBI:29105"/>
    </cofactor>
</comment>
<evidence type="ECO:0000256" key="18">
    <source>
        <dbReference type="ARBA" id="ARBA00025552"/>
    </source>
</evidence>
<dbReference type="InterPro" id="IPR011822">
    <property type="entry name" value="MetH"/>
</dbReference>
<dbReference type="Pfam" id="PF00809">
    <property type="entry name" value="Pterin_bind"/>
    <property type="match status" value="1"/>
</dbReference>
<feature type="binding site" evidence="23">
    <location>
        <begin position="798"/>
        <end position="802"/>
    </location>
    <ligand>
        <name>methylcob(III)alamin</name>
        <dbReference type="ChEBI" id="CHEBI:28115"/>
    </ligand>
</feature>
<evidence type="ECO:0000256" key="12">
    <source>
        <dbReference type="ARBA" id="ARBA00022691"/>
    </source>
</evidence>
<comment type="function">
    <text evidence="18 21">Catalyzes the transfer of a methyl group from methyl-cobalamin to homocysteine, yielding enzyme-bound cob(I)alamin and methionine. Subsequently, remethylates the cofactor using methyltetrahydrofolate.</text>
</comment>
<dbReference type="InterPro" id="IPR037010">
    <property type="entry name" value="VitB12-dep_Met_synth_activ_sf"/>
</dbReference>
<evidence type="ECO:0000256" key="4">
    <source>
        <dbReference type="ARBA" id="ARBA00005178"/>
    </source>
</evidence>
<evidence type="ECO:0000259" key="25">
    <source>
        <dbReference type="PROSITE" id="PS50970"/>
    </source>
</evidence>
<dbReference type="Gene3D" id="3.40.50.280">
    <property type="entry name" value="Cobalamin-binding domain"/>
    <property type="match status" value="1"/>
</dbReference>
<dbReference type="CDD" id="cd00740">
    <property type="entry name" value="MeTr"/>
    <property type="match status" value="1"/>
</dbReference>
<keyword evidence="8 21" id="KW-0489">Methyltransferase</keyword>
<evidence type="ECO:0000256" key="13">
    <source>
        <dbReference type="ARBA" id="ARBA00022723"/>
    </source>
</evidence>
<comment type="cofactor">
    <cofactor evidence="3 21 22">
        <name>methylcob(III)alamin</name>
        <dbReference type="ChEBI" id="CHEBI:28115"/>
    </cofactor>
</comment>
<evidence type="ECO:0000256" key="14">
    <source>
        <dbReference type="ARBA" id="ARBA00022737"/>
    </source>
</evidence>
<keyword evidence="9 21" id="KW-0028">Amino-acid biosynthesis</keyword>
<dbReference type="InterPro" id="IPR036589">
    <property type="entry name" value="HCY_dom_sf"/>
</dbReference>
<comment type="catalytic activity">
    <reaction evidence="1 21">
        <text>(6S)-5-methyl-5,6,7,8-tetrahydrofolate + L-homocysteine = (6S)-5,6,7,8-tetrahydrofolate + L-methionine</text>
        <dbReference type="Rhea" id="RHEA:11172"/>
        <dbReference type="ChEBI" id="CHEBI:18608"/>
        <dbReference type="ChEBI" id="CHEBI:57453"/>
        <dbReference type="ChEBI" id="CHEBI:57844"/>
        <dbReference type="ChEBI" id="CHEBI:58199"/>
        <dbReference type="EC" id="2.1.1.13"/>
    </reaction>
</comment>
<dbReference type="InterPro" id="IPR006158">
    <property type="entry name" value="Cobalamin-bd"/>
</dbReference>
<dbReference type="SUPFAM" id="SSF56507">
    <property type="entry name" value="Methionine synthase activation domain-like"/>
    <property type="match status" value="1"/>
</dbReference>
<feature type="binding site" evidence="23">
    <location>
        <position position="846"/>
    </location>
    <ligand>
        <name>methylcob(III)alamin</name>
        <dbReference type="ChEBI" id="CHEBI:28115"/>
    </ligand>
</feature>
<dbReference type="FunFam" id="3.40.50.280:FF:000001">
    <property type="entry name" value="Methionine synthase"/>
    <property type="match status" value="1"/>
</dbReference>
<sequence>MPTTSVTSTVATSPLPAILRQRVLVLDGAMGTMIQRHPLTEEDFRGARFAGHPKPLRGNNDLLSLTRPDLIQGIHAEYFAAGADMVETNTFSGTTIAQADYGLEHVVYELNYESARLARAAADEYSARTPGKPRFVAGAIGPTNRTASLSPDVNRPGFRAVTFDELAAAYHEQVRGLIDGGVDALLIETIFDTLNAKAALYAVQQFFDEGGRVVPLMISGTITDASGRTLSGQTVEAFWNSIRHLPLLSVGLNCALGADQLKTYVQELSRLADVHISAYPNAGLPNAFGGYDESAREFAAVVEGYLKEGLVTIVGGCCGTTPEHIAALSELALRYAPRQLAQLKIKSEKLKIAAGEQPVGGPDGEIFNSSFLTFNSNGTRLAGLEPFNITPDSLFVNVGERCNVTGSRAFARLVRTGDYDAALAVAREQVEGGAQVLDINMDEGMLDSELAMTTFLHLIASEPDISRVPVMLDSSKWSVLEAGLKCVQGKSIVNSVSLKEGPEVFLQRARTVRQYGAAMVVMAFDEDGQADTLARRIAICQRSYDLLMSISFPAEDIIFDPNILIVGTGLEEHVNYGVDFIEAVRWIKTHLPGALTSGGVSNISFSFRGNDVVREAMHAAFLYHAIRAGLDMGIVNPNQLAVYDEVPPALLELVEDVLLNRRPDATERLLEFAETVKGQKANSQQLVANSSKEWRNLPVKERLQHALVKGITDFIDEDTEAARQEFSRPLEVIEGPLMAGMSVVGDLFGAGKMFLPQVVKSARVMKKAVAYLEPYLLADKQRGERQTAGKILLATVKGDVHDIGKNIVGVVLACNNFDIVDLGVMVPLERILDEARKQGADMIGLSGLITPSLDEMVYVAQEMEKRGLKTPLLIGGATTSRLHAAVKIAPQYAGPIVHVNDASRSVGVAASLLGSARETYARTIHDEYRQLRNDYAGRQREKAYLTIEAARENGFKADWVTVPITKPSFLGTKTLDNYDLAELAEYIDWTPFFQTWELKGRYPRLLDDPTVGEAATQLFQDAQKMLRRIIDEKWLTARAVLGFWPANTVGHDTVQVYQDETRQQVQTEFFTLRQQSEKAAGVPNLAFSDFLAPRETSRADYIGGFAVTAGLGIEQHLARFAQEHDDYSSIMLKALADRLAEAFAERLHQRVREELWGYDAAENLSNDDLIQEKYRGVRPAPGYPGCPDHTEKITLFQLLDAENATGIRLTENLAMYPASSVSGLYYAHPDSRYFGLGRIGPDQVADMAERKQMPLPELERWLMPNLNYL</sequence>
<evidence type="ECO:0000256" key="19">
    <source>
        <dbReference type="ARBA" id="ARBA00031040"/>
    </source>
</evidence>
<evidence type="ECO:0000256" key="21">
    <source>
        <dbReference type="PIRNR" id="PIRNR000381"/>
    </source>
</evidence>
<evidence type="ECO:0000256" key="20">
    <source>
        <dbReference type="NCBIfam" id="TIGR02082"/>
    </source>
</evidence>
<dbReference type="PANTHER" id="PTHR45833">
    <property type="entry name" value="METHIONINE SYNTHASE"/>
    <property type="match status" value="1"/>
</dbReference>
<accession>A0A418QPX3</accession>
<dbReference type="PROSITE" id="PS50974">
    <property type="entry name" value="ADOMET_ACTIVATION"/>
    <property type="match status" value="1"/>
</dbReference>
<dbReference type="Gene3D" id="3.10.196.10">
    <property type="entry name" value="Vitamin B12-dependent methionine synthase, activation domain"/>
    <property type="match status" value="1"/>
</dbReference>
<dbReference type="Proteomes" id="UP000284250">
    <property type="component" value="Unassembled WGS sequence"/>
</dbReference>